<evidence type="ECO:0000313" key="9">
    <source>
        <dbReference type="Proteomes" id="UP000027451"/>
    </source>
</evidence>
<dbReference type="GO" id="GO:0006310">
    <property type="term" value="P:DNA recombination"/>
    <property type="evidence" value="ECO:0007669"/>
    <property type="project" value="UniProtKB-KW"/>
</dbReference>
<feature type="domain" description="Tyr recombinase" evidence="6">
    <location>
        <begin position="119"/>
        <end position="302"/>
    </location>
</feature>
<evidence type="ECO:0000259" key="7">
    <source>
        <dbReference type="PROSITE" id="PS51900"/>
    </source>
</evidence>
<dbReference type="InterPro" id="IPR050090">
    <property type="entry name" value="Tyrosine_recombinase_XerCD"/>
</dbReference>
<feature type="domain" description="Core-binding (CB)" evidence="7">
    <location>
        <begin position="3"/>
        <end position="95"/>
    </location>
</feature>
<keyword evidence="3 5" id="KW-0238">DNA-binding</keyword>
<dbReference type="PROSITE" id="PS51900">
    <property type="entry name" value="CB"/>
    <property type="match status" value="1"/>
</dbReference>
<dbReference type="InterPro" id="IPR010998">
    <property type="entry name" value="Integrase_recombinase_N"/>
</dbReference>
<evidence type="ECO:0000313" key="8">
    <source>
        <dbReference type="EMBL" id="KDR28446.1"/>
    </source>
</evidence>
<keyword evidence="1" id="KW-0159">Chromosome partition</keyword>
<dbReference type="PANTHER" id="PTHR30349">
    <property type="entry name" value="PHAGE INTEGRASE-RELATED"/>
    <property type="match status" value="1"/>
</dbReference>
<organism evidence="8 9">
    <name type="scientific">Caballeronia zhejiangensis</name>
    <dbReference type="NCBI Taxonomy" id="871203"/>
    <lineage>
        <taxon>Bacteria</taxon>
        <taxon>Pseudomonadati</taxon>
        <taxon>Pseudomonadota</taxon>
        <taxon>Betaproteobacteria</taxon>
        <taxon>Burkholderiales</taxon>
        <taxon>Burkholderiaceae</taxon>
        <taxon>Caballeronia</taxon>
    </lineage>
</organism>
<evidence type="ECO:0000256" key="4">
    <source>
        <dbReference type="ARBA" id="ARBA00023172"/>
    </source>
</evidence>
<dbReference type="EMBL" id="JFHD01000018">
    <property type="protein sequence ID" value="KDR28446.1"/>
    <property type="molecule type" value="Genomic_DNA"/>
</dbReference>
<evidence type="ECO:0000256" key="1">
    <source>
        <dbReference type="ARBA" id="ARBA00022829"/>
    </source>
</evidence>
<keyword evidence="9" id="KW-1185">Reference proteome</keyword>
<dbReference type="Pfam" id="PF00589">
    <property type="entry name" value="Phage_integrase"/>
    <property type="match status" value="1"/>
</dbReference>
<dbReference type="InterPro" id="IPR044068">
    <property type="entry name" value="CB"/>
</dbReference>
<protein>
    <submittedName>
        <fullName evidence="8">Recombinase</fullName>
    </submittedName>
</protein>
<dbReference type="Gene3D" id="1.10.443.10">
    <property type="entry name" value="Intergrase catalytic core"/>
    <property type="match status" value="1"/>
</dbReference>
<dbReference type="PANTHER" id="PTHR30349:SF81">
    <property type="entry name" value="TYROSINE RECOMBINASE XERC"/>
    <property type="match status" value="1"/>
</dbReference>
<dbReference type="SUPFAM" id="SSF56349">
    <property type="entry name" value="DNA breaking-rejoining enzymes"/>
    <property type="match status" value="1"/>
</dbReference>
<dbReference type="GO" id="GO:0003677">
    <property type="term" value="F:DNA binding"/>
    <property type="evidence" value="ECO:0007669"/>
    <property type="project" value="UniProtKB-UniRule"/>
</dbReference>
<sequence length="332" mass="37839">MSTVGQVLFSFFEDYLKVQKGLRPGSVRSYRDTIKLFLAFVSHARRKPVTRLSLTDLSSQRVLEFLQMIEVQRHNKPQTRNQRLAALHTFYRFVALHHCEMLAEAERVEAIPNKRTSPAPTRYLEHDEIDRLFRTLASQGTLRDQALLMLLYNTGARVQEIADLRVGDVDLEGPLRVRLHGKGDKWRGCPIWPETAALLKELDTVQGGDAKAALFVSSRRQPLTRFGIYKLVRRNTQNLVRSDGHDQGRNISPHVFRHTTAVRLLESGVETNVIRAWLGHVSLDTTNRYAEITMRTKQAALAACMPPTASAASPPRDGWHQDKDLMKWLQSL</sequence>
<dbReference type="RefSeq" id="WP_029672325.1">
    <property type="nucleotide sequence ID" value="NZ_JFHD01000018.1"/>
</dbReference>
<keyword evidence="2" id="KW-0229">DNA integration</keyword>
<dbReference type="InterPro" id="IPR002104">
    <property type="entry name" value="Integrase_catalytic"/>
</dbReference>
<evidence type="ECO:0000256" key="3">
    <source>
        <dbReference type="ARBA" id="ARBA00023125"/>
    </source>
</evidence>
<name>A0A656QEI7_9BURK</name>
<comment type="caution">
    <text evidence="8">The sequence shown here is derived from an EMBL/GenBank/DDBJ whole genome shotgun (WGS) entry which is preliminary data.</text>
</comment>
<evidence type="ECO:0000259" key="6">
    <source>
        <dbReference type="PROSITE" id="PS51898"/>
    </source>
</evidence>
<dbReference type="Pfam" id="PF02899">
    <property type="entry name" value="Phage_int_SAM_1"/>
    <property type="match status" value="1"/>
</dbReference>
<dbReference type="PROSITE" id="PS51898">
    <property type="entry name" value="TYR_RECOMBINASE"/>
    <property type="match status" value="1"/>
</dbReference>
<gene>
    <name evidence="8" type="ORF">BG60_10840</name>
</gene>
<dbReference type="Proteomes" id="UP000027451">
    <property type="component" value="Unassembled WGS sequence"/>
</dbReference>
<accession>A0A656QEI7</accession>
<dbReference type="InterPro" id="IPR011010">
    <property type="entry name" value="DNA_brk_join_enz"/>
</dbReference>
<proteinExistence type="predicted"/>
<reference evidence="8 9" key="1">
    <citation type="submission" date="2014-03" db="EMBL/GenBank/DDBJ databases">
        <title>Draft Genome Sequences of Four Burkholderia Strains.</title>
        <authorList>
            <person name="Liu X.Y."/>
            <person name="Li C.X."/>
            <person name="Xu J.H."/>
        </authorList>
    </citation>
    <scope>NUCLEOTIDE SEQUENCE [LARGE SCALE GENOMIC DNA]</scope>
    <source>
        <strain evidence="8 9">OP-1</strain>
    </source>
</reference>
<dbReference type="InterPro" id="IPR004107">
    <property type="entry name" value="Integrase_SAM-like_N"/>
</dbReference>
<evidence type="ECO:0000256" key="2">
    <source>
        <dbReference type="ARBA" id="ARBA00022908"/>
    </source>
</evidence>
<keyword evidence="4" id="KW-0233">DNA recombination</keyword>
<evidence type="ECO:0000256" key="5">
    <source>
        <dbReference type="PROSITE-ProRule" id="PRU01248"/>
    </source>
</evidence>
<dbReference type="GO" id="GO:0007059">
    <property type="term" value="P:chromosome segregation"/>
    <property type="evidence" value="ECO:0007669"/>
    <property type="project" value="UniProtKB-KW"/>
</dbReference>
<dbReference type="GO" id="GO:0015074">
    <property type="term" value="P:DNA integration"/>
    <property type="evidence" value="ECO:0007669"/>
    <property type="project" value="UniProtKB-KW"/>
</dbReference>
<dbReference type="InterPro" id="IPR013762">
    <property type="entry name" value="Integrase-like_cat_sf"/>
</dbReference>
<dbReference type="AlphaFoldDB" id="A0A656QEI7"/>
<dbReference type="Gene3D" id="1.10.150.130">
    <property type="match status" value="1"/>
</dbReference>